<feature type="transmembrane region" description="Helical" evidence="1">
    <location>
        <begin position="128"/>
        <end position="151"/>
    </location>
</feature>
<keyword evidence="1" id="KW-0812">Transmembrane</keyword>
<evidence type="ECO:0000313" key="3">
    <source>
        <dbReference type="Proteomes" id="UP001449657"/>
    </source>
</evidence>
<feature type="transmembrane region" description="Helical" evidence="1">
    <location>
        <begin position="198"/>
        <end position="219"/>
    </location>
</feature>
<evidence type="ECO:0008006" key="4">
    <source>
        <dbReference type="Google" id="ProtNLM"/>
    </source>
</evidence>
<reference evidence="2 3" key="1">
    <citation type="submission" date="2024-03" db="EMBL/GenBank/DDBJ databases">
        <title>Chitinophaga caseinilytica sp. nov., a casein hydrolysing bacterium isolated from forest soil.</title>
        <authorList>
            <person name="Lee D.S."/>
            <person name="Han D.M."/>
            <person name="Baek J.H."/>
            <person name="Choi D.G."/>
            <person name="Jeon J.H."/>
            <person name="Jeon C.O."/>
        </authorList>
    </citation>
    <scope>NUCLEOTIDE SEQUENCE [LARGE SCALE GENOMIC DNA]</scope>
    <source>
        <strain evidence="2 3">KACC 19118</strain>
    </source>
</reference>
<name>A0ABZ2Z1T0_9BACT</name>
<feature type="transmembrane region" description="Helical" evidence="1">
    <location>
        <begin position="22"/>
        <end position="46"/>
    </location>
</feature>
<keyword evidence="1" id="KW-0472">Membrane</keyword>
<accession>A0ABZ2Z1T0</accession>
<gene>
    <name evidence="2" type="ORF">WJU22_16485</name>
</gene>
<sequence>MNYYDHFAEWLFSPENTMQQKVIIILLGIAAILFTNDVLGLSYYYVMQRKSEHFTKLTALINAPGTDSISKSLAVDLRKEILEREPYSFFLLDLLKGNSPSSQDNHQKKPSVPNATKYAENISIKNQMLFIASSGGIYFISAFITFSMLFFRHKFIFTTQSLLILPTICTIQITAGALLLYFSSFIPTFPNNPGLNNVLNFMMQLISLLIFFPIIRKLIYHHKKRR</sequence>
<organism evidence="2 3">
    <name type="scientific">Chitinophaga caseinilytica</name>
    <dbReference type="NCBI Taxonomy" id="2267521"/>
    <lineage>
        <taxon>Bacteria</taxon>
        <taxon>Pseudomonadati</taxon>
        <taxon>Bacteroidota</taxon>
        <taxon>Chitinophagia</taxon>
        <taxon>Chitinophagales</taxon>
        <taxon>Chitinophagaceae</taxon>
        <taxon>Chitinophaga</taxon>
    </lineage>
</organism>
<evidence type="ECO:0000313" key="2">
    <source>
        <dbReference type="EMBL" id="WZN44494.1"/>
    </source>
</evidence>
<evidence type="ECO:0000256" key="1">
    <source>
        <dbReference type="SAM" id="Phobius"/>
    </source>
</evidence>
<keyword evidence="3" id="KW-1185">Reference proteome</keyword>
<protein>
    <recommendedName>
        <fullName evidence="4">DUF4386 domain-containing protein</fullName>
    </recommendedName>
</protein>
<dbReference type="EMBL" id="CP150096">
    <property type="protein sequence ID" value="WZN44494.1"/>
    <property type="molecule type" value="Genomic_DNA"/>
</dbReference>
<keyword evidence="1" id="KW-1133">Transmembrane helix</keyword>
<proteinExistence type="predicted"/>
<dbReference type="RefSeq" id="WP_341839275.1">
    <property type="nucleotide sequence ID" value="NZ_CP149792.1"/>
</dbReference>
<feature type="transmembrane region" description="Helical" evidence="1">
    <location>
        <begin position="163"/>
        <end position="186"/>
    </location>
</feature>
<dbReference type="Proteomes" id="UP001449657">
    <property type="component" value="Chromosome"/>
</dbReference>